<reference evidence="6" key="1">
    <citation type="submission" date="2020-11" db="EMBL/GenBank/DDBJ databases">
        <title>Whole-genome analyses of Nonomuraea sp. K274.</title>
        <authorList>
            <person name="Veyisoglu A."/>
        </authorList>
    </citation>
    <scope>NUCLEOTIDE SEQUENCE</scope>
    <source>
        <strain evidence="6">K274</strain>
    </source>
</reference>
<evidence type="ECO:0000313" key="7">
    <source>
        <dbReference type="Proteomes" id="UP000605361"/>
    </source>
</evidence>
<evidence type="ECO:0000256" key="1">
    <source>
        <dbReference type="ARBA" id="ARBA00010088"/>
    </source>
</evidence>
<dbReference type="GO" id="GO:0016787">
    <property type="term" value="F:hydrolase activity"/>
    <property type="evidence" value="ECO:0007669"/>
    <property type="project" value="UniProtKB-KW"/>
</dbReference>
<accession>A0A931A526</accession>
<dbReference type="AlphaFoldDB" id="A0A931A526"/>
<dbReference type="PANTHER" id="PTHR43248:SF29">
    <property type="entry name" value="TRIPEPTIDYL AMINOPEPTIDASE"/>
    <property type="match status" value="1"/>
</dbReference>
<evidence type="ECO:0000256" key="2">
    <source>
        <dbReference type="ARBA" id="ARBA00022729"/>
    </source>
</evidence>
<dbReference type="RefSeq" id="WP_195895408.1">
    <property type="nucleotide sequence ID" value="NZ_JADOGI010000027.1"/>
</dbReference>
<dbReference type="Proteomes" id="UP000605361">
    <property type="component" value="Unassembled WGS sequence"/>
</dbReference>
<gene>
    <name evidence="6" type="ORF">ITP53_11880</name>
</gene>
<dbReference type="SUPFAM" id="SSF53474">
    <property type="entry name" value="alpha/beta-Hydrolases"/>
    <property type="match status" value="1"/>
</dbReference>
<evidence type="ECO:0000313" key="6">
    <source>
        <dbReference type="EMBL" id="MBF8186432.1"/>
    </source>
</evidence>
<dbReference type="InterPro" id="IPR000073">
    <property type="entry name" value="AB_hydrolase_1"/>
</dbReference>
<comment type="caution">
    <text evidence="6">The sequence shown here is derived from an EMBL/GenBank/DDBJ whole genome shotgun (WGS) entry which is preliminary data.</text>
</comment>
<keyword evidence="7" id="KW-1185">Reference proteome</keyword>
<sequence length="464" mass="50089">MNIVASFVIGAVTAVAPVTTTTSLSWQDCGDGLRCAQLRVPADWSRGSGPKAAIGLAMLPAQDQARKKGVLLVNTGGPGEQITLLRQAKQSFADLTEWFDVVIFDPRGFGRSTAINCPIPAPFATEWVFPNKSAYDAYAAKNRTFGKACAREAGTLSGNLNSWQIAHDMEAIRKTLGQDRLTYLGNSHGTVLGQAYAELFPRKVGRMYLDSVFDHTTPDLRTWLQPRARALEGNFNRFAAWCQSTATCALHGQDPAAVWDEVMAKARREPIPAPEAGPQVRISDTQIASRAGFTFEATWERLADGLARAQAGDASFFAKVEGAPDPDLSRVILCADLPYPGYDKLKKLETALRRDTPHIGWRAVWPMANHCAGLPPTRTYPPHPIAAPGLPPVLIAGGEHDDNTPPADGRRLAGQLPGARYLKAVGGHALYLSGHPCVREHVHRYLTSGRLPPAGATCGEASSR</sequence>
<dbReference type="InterPro" id="IPR051601">
    <property type="entry name" value="Serine_prot/Carboxylest_S33"/>
</dbReference>
<evidence type="ECO:0000259" key="5">
    <source>
        <dbReference type="Pfam" id="PF00561"/>
    </source>
</evidence>
<keyword evidence="3 6" id="KW-0378">Hydrolase</keyword>
<dbReference type="Gene3D" id="3.40.50.1820">
    <property type="entry name" value="alpha/beta hydrolase"/>
    <property type="match status" value="1"/>
</dbReference>
<keyword evidence="2" id="KW-0732">Signal</keyword>
<evidence type="ECO:0000256" key="3">
    <source>
        <dbReference type="ARBA" id="ARBA00022801"/>
    </source>
</evidence>
<protein>
    <submittedName>
        <fullName evidence="6">Alpha/beta fold hydrolase</fullName>
    </submittedName>
</protein>
<comment type="similarity">
    <text evidence="1">Belongs to the peptidase S33 family.</text>
</comment>
<evidence type="ECO:0000256" key="4">
    <source>
        <dbReference type="SAM" id="MobiDB-lite"/>
    </source>
</evidence>
<feature type="region of interest" description="Disordered" evidence="4">
    <location>
        <begin position="391"/>
        <end position="412"/>
    </location>
</feature>
<feature type="compositionally biased region" description="Basic and acidic residues" evidence="4">
    <location>
        <begin position="398"/>
        <end position="411"/>
    </location>
</feature>
<dbReference type="EMBL" id="JADOGI010000027">
    <property type="protein sequence ID" value="MBF8186432.1"/>
    <property type="molecule type" value="Genomic_DNA"/>
</dbReference>
<dbReference type="InterPro" id="IPR029058">
    <property type="entry name" value="AB_hydrolase_fold"/>
</dbReference>
<dbReference type="Pfam" id="PF00561">
    <property type="entry name" value="Abhydrolase_1"/>
    <property type="match status" value="1"/>
</dbReference>
<proteinExistence type="inferred from homology"/>
<dbReference type="PANTHER" id="PTHR43248">
    <property type="entry name" value="2-SUCCINYL-6-HYDROXY-2,4-CYCLOHEXADIENE-1-CARBOXYLATE SYNTHASE"/>
    <property type="match status" value="1"/>
</dbReference>
<feature type="domain" description="AB hydrolase-1" evidence="5">
    <location>
        <begin position="70"/>
        <end position="432"/>
    </location>
</feature>
<name>A0A931A526_9ACTN</name>
<organism evidence="6 7">
    <name type="scientific">Nonomuraea cypriaca</name>
    <dbReference type="NCBI Taxonomy" id="1187855"/>
    <lineage>
        <taxon>Bacteria</taxon>
        <taxon>Bacillati</taxon>
        <taxon>Actinomycetota</taxon>
        <taxon>Actinomycetes</taxon>
        <taxon>Streptosporangiales</taxon>
        <taxon>Streptosporangiaceae</taxon>
        <taxon>Nonomuraea</taxon>
    </lineage>
</organism>